<dbReference type="EMBL" id="SRLO01000100">
    <property type="protein sequence ID" value="TNN75741.1"/>
    <property type="molecule type" value="Genomic_DNA"/>
</dbReference>
<keyword evidence="2" id="KW-1185">Reference proteome</keyword>
<proteinExistence type="predicted"/>
<dbReference type="AlphaFoldDB" id="A0A4Z2IDD3"/>
<comment type="caution">
    <text evidence="1">The sequence shown here is derived from an EMBL/GenBank/DDBJ whole genome shotgun (WGS) entry which is preliminary data.</text>
</comment>
<dbReference type="Proteomes" id="UP000314294">
    <property type="component" value="Unassembled WGS sequence"/>
</dbReference>
<reference evidence="1 2" key="1">
    <citation type="submission" date="2019-03" db="EMBL/GenBank/DDBJ databases">
        <title>First draft genome of Liparis tanakae, snailfish: a comprehensive survey of snailfish specific genes.</title>
        <authorList>
            <person name="Kim W."/>
            <person name="Song I."/>
            <person name="Jeong J.-H."/>
            <person name="Kim D."/>
            <person name="Kim S."/>
            <person name="Ryu S."/>
            <person name="Song J.Y."/>
            <person name="Lee S.K."/>
        </authorList>
    </citation>
    <scope>NUCLEOTIDE SEQUENCE [LARGE SCALE GENOMIC DNA]</scope>
    <source>
        <tissue evidence="1">Muscle</tissue>
    </source>
</reference>
<protein>
    <submittedName>
        <fullName evidence="1">Uncharacterized protein</fullName>
    </submittedName>
</protein>
<evidence type="ECO:0000313" key="1">
    <source>
        <dbReference type="EMBL" id="TNN75741.1"/>
    </source>
</evidence>
<name>A0A4Z2IDD3_9TELE</name>
<gene>
    <name evidence="1" type="ORF">EYF80_014104</name>
</gene>
<sequence>MEGQALLREQGGIQAHQQRELRCEYEHFDGRNASVGLRETTTRTTFTHIGWVPSKAPRTRAAHRTHSKGRTIRMFAHESPQRVLTPSGACQQHRVQIALALDDISTRISTAAATEGPPLHAAAPRPASSGCSRLPSLTCMAPRVMVQPPGESPSLDLSAAEMRTPALTAWAAP</sequence>
<organism evidence="1 2">
    <name type="scientific">Liparis tanakae</name>
    <name type="common">Tanaka's snailfish</name>
    <dbReference type="NCBI Taxonomy" id="230148"/>
    <lineage>
        <taxon>Eukaryota</taxon>
        <taxon>Metazoa</taxon>
        <taxon>Chordata</taxon>
        <taxon>Craniata</taxon>
        <taxon>Vertebrata</taxon>
        <taxon>Euteleostomi</taxon>
        <taxon>Actinopterygii</taxon>
        <taxon>Neopterygii</taxon>
        <taxon>Teleostei</taxon>
        <taxon>Neoteleostei</taxon>
        <taxon>Acanthomorphata</taxon>
        <taxon>Eupercaria</taxon>
        <taxon>Perciformes</taxon>
        <taxon>Cottioidei</taxon>
        <taxon>Cottales</taxon>
        <taxon>Liparidae</taxon>
        <taxon>Liparis</taxon>
    </lineage>
</organism>
<evidence type="ECO:0000313" key="2">
    <source>
        <dbReference type="Proteomes" id="UP000314294"/>
    </source>
</evidence>
<accession>A0A4Z2IDD3</accession>